<reference evidence="1 2" key="1">
    <citation type="submission" date="2016-08" db="EMBL/GenBank/DDBJ databases">
        <authorList>
            <person name="Seilhamer J.J."/>
        </authorList>
    </citation>
    <scope>NUCLEOTIDE SEQUENCE [LARGE SCALE GENOMIC DNA]</scope>
    <source>
        <strain evidence="1 2">P1-7</strain>
    </source>
</reference>
<evidence type="ECO:0000313" key="2">
    <source>
        <dbReference type="Proteomes" id="UP000199205"/>
    </source>
</evidence>
<protein>
    <submittedName>
        <fullName evidence="1">Uncharacterized protein</fullName>
    </submittedName>
</protein>
<name>A0A1C3XGC1_9HYPH</name>
<organism evidence="1 2">
    <name type="scientific">Rhizobium lusitanum</name>
    <dbReference type="NCBI Taxonomy" id="293958"/>
    <lineage>
        <taxon>Bacteria</taxon>
        <taxon>Pseudomonadati</taxon>
        <taxon>Pseudomonadota</taxon>
        <taxon>Alphaproteobacteria</taxon>
        <taxon>Hyphomicrobiales</taxon>
        <taxon>Rhizobiaceae</taxon>
        <taxon>Rhizobium/Agrobacterium group</taxon>
        <taxon>Rhizobium</taxon>
    </lineage>
</organism>
<dbReference type="RefSeq" id="WP_167669630.1">
    <property type="nucleotide sequence ID" value="NZ_FMAF01000038.1"/>
</dbReference>
<proteinExistence type="predicted"/>
<dbReference type="Proteomes" id="UP000199205">
    <property type="component" value="Unassembled WGS sequence"/>
</dbReference>
<dbReference type="EMBL" id="FMAF01000038">
    <property type="protein sequence ID" value="SCB51320.1"/>
    <property type="molecule type" value="Genomic_DNA"/>
</dbReference>
<sequence>MLRAKRDSLGGAASRAIPSLGDVEGRMMILELIALTALTRLIGLHDVGERGDLMKAMRHAIDRKCHDARLCGTDTESAEKYAEGLLACAQEQAIDLEKTRKHAC</sequence>
<dbReference type="AlphaFoldDB" id="A0A1C3XGC1"/>
<evidence type="ECO:0000313" key="1">
    <source>
        <dbReference type="EMBL" id="SCB51320.1"/>
    </source>
</evidence>
<gene>
    <name evidence="1" type="ORF">GA0061101_13840</name>
</gene>
<accession>A0A1C3XGC1</accession>